<evidence type="ECO:0000313" key="1">
    <source>
        <dbReference type="EMBL" id="CAB4165482.1"/>
    </source>
</evidence>
<dbReference type="EMBL" id="LR796771">
    <property type="protein sequence ID" value="CAB4165482.1"/>
    <property type="molecule type" value="Genomic_DNA"/>
</dbReference>
<dbReference type="InterPro" id="IPR006522">
    <property type="entry name" value="Phage_virion_morphogenesis"/>
</dbReference>
<protein>
    <submittedName>
        <fullName evidence="1">Phage virion morphogensis protein</fullName>
    </submittedName>
</protein>
<sequence length="154" mass="16977">MINLSLQFQSNALTQKLRQLQGLVGNSDTPNRAIATQLYGWTIRNFNSRGNEANGTPWAPLRPSTVRYKEKIGKQQMLVITGNLRQSFAGFSDANAAGVGARASAFKGSRGDYARYLHEGTIHMPPRNLLPTEKAALDIGIRVYDLFISRAIAK</sequence>
<accession>A0A6J5P323</accession>
<proteinExistence type="predicted"/>
<name>A0A6J5P323_9CAUD</name>
<dbReference type="Pfam" id="PF05069">
    <property type="entry name" value="Phage_tail_S"/>
    <property type="match status" value="1"/>
</dbReference>
<reference evidence="1" key="1">
    <citation type="submission" date="2020-04" db="EMBL/GenBank/DDBJ databases">
        <authorList>
            <person name="Chiriac C."/>
            <person name="Salcher M."/>
            <person name="Ghai R."/>
            <person name="Kavagutti S V."/>
        </authorList>
    </citation>
    <scope>NUCLEOTIDE SEQUENCE</scope>
</reference>
<gene>
    <name evidence="1" type="ORF">UFOVP820_55</name>
</gene>
<organism evidence="1">
    <name type="scientific">uncultured Caudovirales phage</name>
    <dbReference type="NCBI Taxonomy" id="2100421"/>
    <lineage>
        <taxon>Viruses</taxon>
        <taxon>Duplodnaviria</taxon>
        <taxon>Heunggongvirae</taxon>
        <taxon>Uroviricota</taxon>
        <taxon>Caudoviricetes</taxon>
        <taxon>Peduoviridae</taxon>
        <taxon>Maltschvirus</taxon>
        <taxon>Maltschvirus maltsch</taxon>
    </lineage>
</organism>